<accession>A0A271KAA4</accession>
<evidence type="ECO:0000256" key="2">
    <source>
        <dbReference type="ARBA" id="ARBA00023015"/>
    </source>
</evidence>
<dbReference type="FunFam" id="1.10.10.10:FF:000001">
    <property type="entry name" value="LysR family transcriptional regulator"/>
    <property type="match status" value="1"/>
</dbReference>
<evidence type="ECO:0000256" key="4">
    <source>
        <dbReference type="ARBA" id="ARBA00023163"/>
    </source>
</evidence>
<dbReference type="EMBL" id="NPKH01000037">
    <property type="protein sequence ID" value="PAP91975.1"/>
    <property type="molecule type" value="Genomic_DNA"/>
</dbReference>
<dbReference type="PANTHER" id="PTHR30537">
    <property type="entry name" value="HTH-TYPE TRANSCRIPTIONAL REGULATOR"/>
    <property type="match status" value="1"/>
</dbReference>
<dbReference type="InterPro" id="IPR005119">
    <property type="entry name" value="LysR_subst-bd"/>
</dbReference>
<evidence type="ECO:0000259" key="5">
    <source>
        <dbReference type="PROSITE" id="PS50931"/>
    </source>
</evidence>
<dbReference type="Gene3D" id="3.40.190.10">
    <property type="entry name" value="Periplasmic binding protein-like II"/>
    <property type="match status" value="2"/>
</dbReference>
<dbReference type="Proteomes" id="UP000215931">
    <property type="component" value="Unassembled WGS sequence"/>
</dbReference>
<dbReference type="AlphaFoldDB" id="A0A271KAA4"/>
<evidence type="ECO:0000313" key="6">
    <source>
        <dbReference type="EMBL" id="PAP91975.1"/>
    </source>
</evidence>
<keyword evidence="3" id="KW-0238">DNA-binding</keyword>
<dbReference type="InterPro" id="IPR036388">
    <property type="entry name" value="WH-like_DNA-bd_sf"/>
</dbReference>
<organism evidence="6 7">
    <name type="scientific">Mesorhizobium wenxiniae</name>
    <dbReference type="NCBI Taxonomy" id="2014805"/>
    <lineage>
        <taxon>Bacteria</taxon>
        <taxon>Pseudomonadati</taxon>
        <taxon>Pseudomonadota</taxon>
        <taxon>Alphaproteobacteria</taxon>
        <taxon>Hyphomicrobiales</taxon>
        <taxon>Phyllobacteriaceae</taxon>
        <taxon>Mesorhizobium</taxon>
    </lineage>
</organism>
<gene>
    <name evidence="6" type="ORF">CIT31_28620</name>
</gene>
<evidence type="ECO:0000256" key="1">
    <source>
        <dbReference type="ARBA" id="ARBA00009437"/>
    </source>
</evidence>
<comment type="caution">
    <text evidence="6">The sequence shown here is derived from an EMBL/GenBank/DDBJ whole genome shotgun (WGS) entry which is preliminary data.</text>
</comment>
<dbReference type="SUPFAM" id="SSF53850">
    <property type="entry name" value="Periplasmic binding protein-like II"/>
    <property type="match status" value="1"/>
</dbReference>
<dbReference type="GO" id="GO:0006351">
    <property type="term" value="P:DNA-templated transcription"/>
    <property type="evidence" value="ECO:0007669"/>
    <property type="project" value="TreeGrafter"/>
</dbReference>
<keyword evidence="2" id="KW-0805">Transcription regulation</keyword>
<proteinExistence type="inferred from homology"/>
<dbReference type="OrthoDB" id="9804958at2"/>
<evidence type="ECO:0000313" key="7">
    <source>
        <dbReference type="Proteomes" id="UP000215931"/>
    </source>
</evidence>
<dbReference type="PANTHER" id="PTHR30537:SF26">
    <property type="entry name" value="GLYCINE CLEAVAGE SYSTEM TRANSCRIPTIONAL ACTIVATOR"/>
    <property type="match status" value="1"/>
</dbReference>
<dbReference type="GO" id="GO:0003700">
    <property type="term" value="F:DNA-binding transcription factor activity"/>
    <property type="evidence" value="ECO:0007669"/>
    <property type="project" value="InterPro"/>
</dbReference>
<dbReference type="InterPro" id="IPR036390">
    <property type="entry name" value="WH_DNA-bd_sf"/>
</dbReference>
<dbReference type="InterPro" id="IPR000847">
    <property type="entry name" value="LysR_HTH_N"/>
</dbReference>
<sequence>MSRLRYMLPSSQSLFVFEAAARNLNFKRAAEELNVTQPSISHGIKALEDYCEVALFVRENRGVKLTEAGLLLYDSVRSGFDGIESSFQAITSNDTKYITVAASTSLAAHWLVPTLSVFQRHNPGIKIKIVTTDRDIEPDHQVDMTIWIRPREFKRTNSWYMCGEVIYPVCTQSYLASAPSIRSINDLTNHRLIHSSDPYRERMGWSEWLEIFGAESINVQPDLVLNDYQLAIQEALSGAGILLGWALTTNLLRSNKVLVAPLKEECHTDNAFFVIAHERNSKQEETKLLVEWIVEGAKASERT</sequence>
<dbReference type="InterPro" id="IPR058163">
    <property type="entry name" value="LysR-type_TF_proteobact-type"/>
</dbReference>
<evidence type="ECO:0000256" key="3">
    <source>
        <dbReference type="ARBA" id="ARBA00023125"/>
    </source>
</evidence>
<dbReference type="Pfam" id="PF03466">
    <property type="entry name" value="LysR_substrate"/>
    <property type="match status" value="1"/>
</dbReference>
<dbReference type="PROSITE" id="PS50931">
    <property type="entry name" value="HTH_LYSR"/>
    <property type="match status" value="1"/>
</dbReference>
<dbReference type="Pfam" id="PF00126">
    <property type="entry name" value="HTH_1"/>
    <property type="match status" value="1"/>
</dbReference>
<comment type="similarity">
    <text evidence="1">Belongs to the LysR transcriptional regulatory family.</text>
</comment>
<protein>
    <recommendedName>
        <fullName evidence="5">HTH lysR-type domain-containing protein</fullName>
    </recommendedName>
</protein>
<keyword evidence="4" id="KW-0804">Transcription</keyword>
<name>A0A271KAA4_9HYPH</name>
<dbReference type="Gene3D" id="1.10.10.10">
    <property type="entry name" value="Winged helix-like DNA-binding domain superfamily/Winged helix DNA-binding domain"/>
    <property type="match status" value="1"/>
</dbReference>
<feature type="domain" description="HTH lysR-type" evidence="5">
    <location>
        <begin position="9"/>
        <end position="66"/>
    </location>
</feature>
<reference evidence="6 7" key="1">
    <citation type="submission" date="2017-08" db="EMBL/GenBank/DDBJ databases">
        <title>Mesorhizobium wenxinae sp. nov., a novel rhizobial species isolated from root nodules of chickpea (Cicer arietinum L.).</title>
        <authorList>
            <person name="Zhang J."/>
        </authorList>
    </citation>
    <scope>NUCLEOTIDE SEQUENCE [LARGE SCALE GENOMIC DNA]</scope>
    <source>
        <strain evidence="7">WYCCWR 10019</strain>
    </source>
</reference>
<keyword evidence="7" id="KW-1185">Reference proteome</keyword>
<dbReference type="SUPFAM" id="SSF46785">
    <property type="entry name" value="Winged helix' DNA-binding domain"/>
    <property type="match status" value="1"/>
</dbReference>
<dbReference type="GO" id="GO:0043565">
    <property type="term" value="F:sequence-specific DNA binding"/>
    <property type="evidence" value="ECO:0007669"/>
    <property type="project" value="TreeGrafter"/>
</dbReference>
<dbReference type="PRINTS" id="PR00039">
    <property type="entry name" value="HTHLYSR"/>
</dbReference>